<dbReference type="Gene3D" id="1.10.510.10">
    <property type="entry name" value="Transferase(Phosphotransferase) domain 1"/>
    <property type="match status" value="1"/>
</dbReference>
<feature type="domain" description="Protein kinase" evidence="5">
    <location>
        <begin position="11"/>
        <end position="220"/>
    </location>
</feature>
<organism evidence="6 7">
    <name type="scientific">Clydaea vesicula</name>
    <dbReference type="NCBI Taxonomy" id="447962"/>
    <lineage>
        <taxon>Eukaryota</taxon>
        <taxon>Fungi</taxon>
        <taxon>Fungi incertae sedis</taxon>
        <taxon>Chytridiomycota</taxon>
        <taxon>Chytridiomycota incertae sedis</taxon>
        <taxon>Chytridiomycetes</taxon>
        <taxon>Lobulomycetales</taxon>
        <taxon>Lobulomycetaceae</taxon>
        <taxon>Clydaea</taxon>
    </lineage>
</organism>
<keyword evidence="3 4" id="KW-0067">ATP-binding</keyword>
<feature type="binding site" evidence="4">
    <location>
        <position position="40"/>
    </location>
    <ligand>
        <name>ATP</name>
        <dbReference type="ChEBI" id="CHEBI:30616"/>
    </ligand>
</feature>
<dbReference type="GO" id="GO:0035556">
    <property type="term" value="P:intracellular signal transduction"/>
    <property type="evidence" value="ECO:0007669"/>
    <property type="project" value="TreeGrafter"/>
</dbReference>
<comment type="caution">
    <text evidence="6">The sequence shown here is derived from an EMBL/GenBank/DDBJ whole genome shotgun (WGS) entry which is preliminary data.</text>
</comment>
<sequence>MDLKTDPSDVYELLEILGSGSYGDVYKARNKLDSTLSAIKLIKLESEENLDKVLHEVNFLRDCIHENLVSYTACYLKAGDIKGERTAWIVMNYCGGGSVEACYRSMKSPLNETEISCITRKCLIGLEFLHSKLKLHRDIKCGNILLTEEGEVKIADFGVSTQLTKTFSKRNTFIGTPFWMAPEVITSTQENETYYDYKADIWSLGISALEMAECGKEFVN</sequence>
<dbReference type="EMBL" id="JADGJW010000193">
    <property type="protein sequence ID" value="KAJ3222080.1"/>
    <property type="molecule type" value="Genomic_DNA"/>
</dbReference>
<evidence type="ECO:0000313" key="6">
    <source>
        <dbReference type="EMBL" id="KAJ3222080.1"/>
    </source>
</evidence>
<keyword evidence="2 4" id="KW-0547">Nucleotide-binding</keyword>
<evidence type="ECO:0000259" key="5">
    <source>
        <dbReference type="PROSITE" id="PS50011"/>
    </source>
</evidence>
<dbReference type="SMART" id="SM00220">
    <property type="entry name" value="S_TKc"/>
    <property type="match status" value="1"/>
</dbReference>
<accession>A0AAD5U2P8</accession>
<dbReference type="PANTHER" id="PTHR48012:SF18">
    <property type="entry name" value="HAPPYHOUR, ISOFORM A"/>
    <property type="match status" value="1"/>
</dbReference>
<dbReference type="PROSITE" id="PS00107">
    <property type="entry name" value="PROTEIN_KINASE_ATP"/>
    <property type="match status" value="1"/>
</dbReference>
<dbReference type="InterPro" id="IPR000719">
    <property type="entry name" value="Prot_kinase_dom"/>
</dbReference>
<dbReference type="InterPro" id="IPR050629">
    <property type="entry name" value="STE20/SPS1-PAK"/>
</dbReference>
<dbReference type="Proteomes" id="UP001211065">
    <property type="component" value="Unassembled WGS sequence"/>
</dbReference>
<gene>
    <name evidence="6" type="ORF">HK099_002734</name>
</gene>
<reference evidence="6" key="1">
    <citation type="submission" date="2020-05" db="EMBL/GenBank/DDBJ databases">
        <title>Phylogenomic resolution of chytrid fungi.</title>
        <authorList>
            <person name="Stajich J.E."/>
            <person name="Amses K."/>
            <person name="Simmons R."/>
            <person name="Seto K."/>
            <person name="Myers J."/>
            <person name="Bonds A."/>
            <person name="Quandt C.A."/>
            <person name="Barry K."/>
            <person name="Liu P."/>
            <person name="Grigoriev I."/>
            <person name="Longcore J.E."/>
            <person name="James T.Y."/>
        </authorList>
    </citation>
    <scope>NUCLEOTIDE SEQUENCE</scope>
    <source>
        <strain evidence="6">JEL0476</strain>
    </source>
</reference>
<dbReference type="GO" id="GO:0004674">
    <property type="term" value="F:protein serine/threonine kinase activity"/>
    <property type="evidence" value="ECO:0007669"/>
    <property type="project" value="UniProtKB-EC"/>
</dbReference>
<evidence type="ECO:0000313" key="7">
    <source>
        <dbReference type="Proteomes" id="UP001211065"/>
    </source>
</evidence>
<evidence type="ECO:0000256" key="1">
    <source>
        <dbReference type="ARBA" id="ARBA00012513"/>
    </source>
</evidence>
<dbReference type="GO" id="GO:0005524">
    <property type="term" value="F:ATP binding"/>
    <property type="evidence" value="ECO:0007669"/>
    <property type="project" value="UniProtKB-UniRule"/>
</dbReference>
<evidence type="ECO:0000256" key="4">
    <source>
        <dbReference type="PROSITE-ProRule" id="PRU10141"/>
    </source>
</evidence>
<evidence type="ECO:0000256" key="2">
    <source>
        <dbReference type="ARBA" id="ARBA00022741"/>
    </source>
</evidence>
<keyword evidence="7" id="KW-1185">Reference proteome</keyword>
<evidence type="ECO:0000256" key="3">
    <source>
        <dbReference type="ARBA" id="ARBA00022840"/>
    </source>
</evidence>
<name>A0AAD5U2P8_9FUNG</name>
<dbReference type="SUPFAM" id="SSF56112">
    <property type="entry name" value="Protein kinase-like (PK-like)"/>
    <property type="match status" value="1"/>
</dbReference>
<proteinExistence type="predicted"/>
<dbReference type="Pfam" id="PF00069">
    <property type="entry name" value="Pkinase"/>
    <property type="match status" value="1"/>
</dbReference>
<dbReference type="GO" id="GO:0005737">
    <property type="term" value="C:cytoplasm"/>
    <property type="evidence" value="ECO:0007669"/>
    <property type="project" value="TreeGrafter"/>
</dbReference>
<dbReference type="PANTHER" id="PTHR48012">
    <property type="entry name" value="STERILE20-LIKE KINASE, ISOFORM B-RELATED"/>
    <property type="match status" value="1"/>
</dbReference>
<dbReference type="InterPro" id="IPR011009">
    <property type="entry name" value="Kinase-like_dom_sf"/>
</dbReference>
<dbReference type="InterPro" id="IPR017441">
    <property type="entry name" value="Protein_kinase_ATP_BS"/>
</dbReference>
<dbReference type="PROSITE" id="PS50011">
    <property type="entry name" value="PROTEIN_KINASE_DOM"/>
    <property type="match status" value="1"/>
</dbReference>
<protein>
    <recommendedName>
        <fullName evidence="1">non-specific serine/threonine protein kinase</fullName>
        <ecNumber evidence="1">2.7.11.1</ecNumber>
    </recommendedName>
</protein>
<dbReference type="EC" id="2.7.11.1" evidence="1"/>
<dbReference type="AlphaFoldDB" id="A0AAD5U2P8"/>